<organism evidence="2">
    <name type="scientific">Candidatus Kentrum sp. LFY</name>
    <dbReference type="NCBI Taxonomy" id="2126342"/>
    <lineage>
        <taxon>Bacteria</taxon>
        <taxon>Pseudomonadati</taxon>
        <taxon>Pseudomonadota</taxon>
        <taxon>Gammaproteobacteria</taxon>
        <taxon>Candidatus Kentrum</taxon>
    </lineage>
</organism>
<dbReference type="EMBL" id="CAADFN010000134">
    <property type="protein sequence ID" value="VFK23114.1"/>
    <property type="molecule type" value="Genomic_DNA"/>
</dbReference>
<reference evidence="2" key="1">
    <citation type="submission" date="2019-02" db="EMBL/GenBank/DDBJ databases">
        <authorList>
            <person name="Gruber-Vodicka R. H."/>
            <person name="Seah K. B. B."/>
        </authorList>
    </citation>
    <scope>NUCLEOTIDE SEQUENCE</scope>
    <source>
        <strain evidence="3">BECK_BY7</strain>
        <strain evidence="2">BECK_M7</strain>
    </source>
</reference>
<feature type="region of interest" description="Disordered" evidence="1">
    <location>
        <begin position="50"/>
        <end position="88"/>
    </location>
</feature>
<dbReference type="AlphaFoldDB" id="A0A450UZU2"/>
<gene>
    <name evidence="2" type="ORF">BECKLFY1418B_GA0070995_111311</name>
    <name evidence="3" type="ORF">BECKLFY1418C_GA0070996_11349</name>
</gene>
<sequence length="88" mass="9655">MWQDPIVAETRTLRDEYARQFDYSIDGIFDDLMAKQAAHPERVVSFPARKPAAGTVAVRPSVPGRLHSEPATATPGKLPCPSPSHSKK</sequence>
<accession>A0A450UZU2</accession>
<proteinExistence type="predicted"/>
<dbReference type="EMBL" id="CAADFF010000113">
    <property type="protein sequence ID" value="VFJ98080.1"/>
    <property type="molecule type" value="Genomic_DNA"/>
</dbReference>
<protein>
    <submittedName>
        <fullName evidence="2">Uncharacterized protein</fullName>
    </submittedName>
</protein>
<evidence type="ECO:0000313" key="3">
    <source>
        <dbReference type="EMBL" id="VFK23114.1"/>
    </source>
</evidence>
<evidence type="ECO:0000256" key="1">
    <source>
        <dbReference type="SAM" id="MobiDB-lite"/>
    </source>
</evidence>
<evidence type="ECO:0000313" key="2">
    <source>
        <dbReference type="EMBL" id="VFJ98080.1"/>
    </source>
</evidence>
<name>A0A450UZU2_9GAMM</name>